<feature type="compositionally biased region" description="Low complexity" evidence="1">
    <location>
        <begin position="235"/>
        <end position="256"/>
    </location>
</feature>
<dbReference type="EMBL" id="KN880637">
    <property type="protein sequence ID" value="KIY64407.1"/>
    <property type="molecule type" value="Genomic_DNA"/>
</dbReference>
<dbReference type="AlphaFoldDB" id="A0A0D7B1Q4"/>
<name>A0A0D7B1Q4_9AGAR</name>
<dbReference type="Pfam" id="PF09729">
    <property type="entry name" value="Gti1_Pac2"/>
    <property type="match status" value="1"/>
</dbReference>
<dbReference type="PANTHER" id="PTHR28027:SF2">
    <property type="entry name" value="TRANSCRIPTIONAL REGULATOR MIT1"/>
    <property type="match status" value="1"/>
</dbReference>
<keyword evidence="3" id="KW-1185">Reference proteome</keyword>
<reference evidence="2 3" key="1">
    <citation type="journal article" date="2015" name="Fungal Genet. Biol.">
        <title>Evolution of novel wood decay mechanisms in Agaricales revealed by the genome sequences of Fistulina hepatica and Cylindrobasidium torrendii.</title>
        <authorList>
            <person name="Floudas D."/>
            <person name="Held B.W."/>
            <person name="Riley R."/>
            <person name="Nagy L.G."/>
            <person name="Koehler G."/>
            <person name="Ransdell A.S."/>
            <person name="Younus H."/>
            <person name="Chow J."/>
            <person name="Chiniquy J."/>
            <person name="Lipzen A."/>
            <person name="Tritt A."/>
            <person name="Sun H."/>
            <person name="Haridas S."/>
            <person name="LaButti K."/>
            <person name="Ohm R.A."/>
            <person name="Kues U."/>
            <person name="Blanchette R.A."/>
            <person name="Grigoriev I.V."/>
            <person name="Minto R.E."/>
            <person name="Hibbett D.S."/>
        </authorList>
    </citation>
    <scope>NUCLEOTIDE SEQUENCE [LARGE SCALE GENOMIC DNA]</scope>
    <source>
        <strain evidence="2 3">FP15055 ss-10</strain>
    </source>
</reference>
<feature type="compositionally biased region" description="Basic and acidic residues" evidence="1">
    <location>
        <begin position="287"/>
        <end position="297"/>
    </location>
</feature>
<evidence type="ECO:0008006" key="4">
    <source>
        <dbReference type="Google" id="ProtNLM"/>
    </source>
</evidence>
<dbReference type="OrthoDB" id="5572844at2759"/>
<dbReference type="InterPro" id="IPR018608">
    <property type="entry name" value="Gti1/Pac2"/>
</dbReference>
<dbReference type="PANTHER" id="PTHR28027">
    <property type="entry name" value="TRANSCRIPTIONAL REGULATOR MIT1"/>
    <property type="match status" value="1"/>
</dbReference>
<organism evidence="2 3">
    <name type="scientific">Cylindrobasidium torrendii FP15055 ss-10</name>
    <dbReference type="NCBI Taxonomy" id="1314674"/>
    <lineage>
        <taxon>Eukaryota</taxon>
        <taxon>Fungi</taxon>
        <taxon>Dikarya</taxon>
        <taxon>Basidiomycota</taxon>
        <taxon>Agaricomycotina</taxon>
        <taxon>Agaricomycetes</taxon>
        <taxon>Agaricomycetidae</taxon>
        <taxon>Agaricales</taxon>
        <taxon>Marasmiineae</taxon>
        <taxon>Physalacriaceae</taxon>
        <taxon>Cylindrobasidium</taxon>
    </lineage>
</organism>
<evidence type="ECO:0000313" key="2">
    <source>
        <dbReference type="EMBL" id="KIY64407.1"/>
    </source>
</evidence>
<dbReference type="GO" id="GO:0003677">
    <property type="term" value="F:DNA binding"/>
    <property type="evidence" value="ECO:0007669"/>
    <property type="project" value="TreeGrafter"/>
</dbReference>
<feature type="region of interest" description="Disordered" evidence="1">
    <location>
        <begin position="194"/>
        <end position="304"/>
    </location>
</feature>
<gene>
    <name evidence="2" type="ORF">CYLTODRAFT_425236</name>
</gene>
<proteinExistence type="predicted"/>
<sequence length="304" mass="34305">MSIPNAPQRPTLEKVRIRTPRDAFLVFTGVAMNALPLITRRLDIEERRAISSGNVYVWEERSMNTEAVGLGMERWTDGMSWGPSRVRDEFLYYHQKNTDDDCGAVTQTSPWAHLIRRGGESSYNFPGYSISSSFRHFPGMRNLVKQTYSVYVNLSSDRGKSATRKWHLTAYFNQDEVDSLQTLDRLPSISSLPPNDWFRSARTPKNARRDRDASARAPTLKASPSAVRNASRLTSPPMSDSELSVSSSQSSTAGSSYGRDHRSSPTKDSSLRATLVPLEHLQKSSTSRRDPLDEQLIRRFSPRC</sequence>
<evidence type="ECO:0000313" key="3">
    <source>
        <dbReference type="Proteomes" id="UP000054007"/>
    </source>
</evidence>
<protein>
    <recommendedName>
        <fullName evidence="4">cAMP-independent regulatory protein pac2</fullName>
    </recommendedName>
</protein>
<accession>A0A0D7B1Q4</accession>
<evidence type="ECO:0000256" key="1">
    <source>
        <dbReference type="SAM" id="MobiDB-lite"/>
    </source>
</evidence>
<dbReference type="Proteomes" id="UP000054007">
    <property type="component" value="Unassembled WGS sequence"/>
</dbReference>